<proteinExistence type="predicted"/>
<keyword evidence="6" id="KW-1185">Reference proteome</keyword>
<dbReference type="InterPro" id="IPR010317">
    <property type="entry name" value="WxLIP_PGBD"/>
</dbReference>
<feature type="chain" id="PRO_5046790847" evidence="2">
    <location>
        <begin position="30"/>
        <end position="347"/>
    </location>
</feature>
<comment type="caution">
    <text evidence="5">The sequence shown here is derived from an EMBL/GenBank/DDBJ whole genome shotgun (WGS) entry which is preliminary data.</text>
</comment>
<evidence type="ECO:0000313" key="5">
    <source>
        <dbReference type="EMBL" id="MFC0424183.1"/>
    </source>
</evidence>
<feature type="transmembrane region" description="Helical" evidence="1">
    <location>
        <begin position="314"/>
        <end position="337"/>
    </location>
</feature>
<feature type="domain" description="WxL Interacting Protein host binding" evidence="4">
    <location>
        <begin position="170"/>
        <end position="304"/>
    </location>
</feature>
<feature type="signal peptide" evidence="2">
    <location>
        <begin position="1"/>
        <end position="29"/>
    </location>
</feature>
<sequence>MRWYGWTRWGRLFLVVVGGLLTGPVVSQAATTNAVGFTVKAQLPKNQADQRHSFFDLNMAVGQQQTLKAMISNITNRDIKVRMGINTAYTNGSGIIEYLTPAKSLDPSLKVAVSKVTKLTGPKTVTVPANGSKTVSAQVQLPNQELNGTLLGGWYFKWLNEKVTGSVKGSTNITNEYAYVIGLKYRLGHEPTPNLKLGAVQAGLVNYHRGILIDLRNPTATVISGLTTDTTIKNRATGEVLKHVSKSQVKMAPNTLYRAPILTGSQRLRAGQYHLHLAAHNQAHRWIFDRDFEITDQAVKKYNRTAVDNRGISIWWLVGLGALAMLVFVMIIVWIFLMVRKRHRYAD</sequence>
<dbReference type="EMBL" id="JBHLUK010000068">
    <property type="protein sequence ID" value="MFC0424183.1"/>
    <property type="molecule type" value="Genomic_DNA"/>
</dbReference>
<reference evidence="5 6" key="1">
    <citation type="submission" date="2024-09" db="EMBL/GenBank/DDBJ databases">
        <authorList>
            <person name="Sun Q."/>
            <person name="Mori K."/>
        </authorList>
    </citation>
    <scope>NUCLEOTIDE SEQUENCE [LARGE SCALE GENOMIC DNA]</scope>
    <source>
        <strain evidence="5 6">TBRC 4575</strain>
    </source>
</reference>
<dbReference type="InterPro" id="IPR021759">
    <property type="entry name" value="WxLIP_HBD"/>
</dbReference>
<evidence type="ECO:0000256" key="2">
    <source>
        <dbReference type="SAM" id="SignalP"/>
    </source>
</evidence>
<dbReference type="Proteomes" id="UP001589855">
    <property type="component" value="Unassembled WGS sequence"/>
</dbReference>
<keyword evidence="1" id="KW-0812">Transmembrane</keyword>
<dbReference type="Pfam" id="PF11797">
    <property type="entry name" value="WxLIP_HBD"/>
    <property type="match status" value="1"/>
</dbReference>
<name>A0ABV6K3Z5_9LACO</name>
<gene>
    <name evidence="5" type="ORF">ACFFGS_08640</name>
</gene>
<organism evidence="5 6">
    <name type="scientific">Lactiplantibacillus plajomi</name>
    <dbReference type="NCBI Taxonomy" id="1457217"/>
    <lineage>
        <taxon>Bacteria</taxon>
        <taxon>Bacillati</taxon>
        <taxon>Bacillota</taxon>
        <taxon>Bacilli</taxon>
        <taxon>Lactobacillales</taxon>
        <taxon>Lactobacillaceae</taxon>
        <taxon>Lactiplantibacillus</taxon>
    </lineage>
</organism>
<dbReference type="Pfam" id="PF06030">
    <property type="entry name" value="WxLIP_PGBD"/>
    <property type="match status" value="1"/>
</dbReference>
<evidence type="ECO:0000259" key="4">
    <source>
        <dbReference type="Pfam" id="PF11797"/>
    </source>
</evidence>
<protein>
    <submittedName>
        <fullName evidence="5">DUF916 and DUF3324 domain-containing protein</fullName>
    </submittedName>
</protein>
<keyword evidence="1" id="KW-0472">Membrane</keyword>
<evidence type="ECO:0000259" key="3">
    <source>
        <dbReference type="Pfam" id="PF06030"/>
    </source>
</evidence>
<dbReference type="RefSeq" id="WP_137645183.1">
    <property type="nucleotide sequence ID" value="NZ_BAABRM010000014.1"/>
</dbReference>
<keyword evidence="1" id="KW-1133">Transmembrane helix</keyword>
<accession>A0ABV6K3Z5</accession>
<feature type="domain" description="WxL Interacting Protein peptidoglycan binding" evidence="3">
    <location>
        <begin position="37"/>
        <end position="157"/>
    </location>
</feature>
<evidence type="ECO:0000313" key="6">
    <source>
        <dbReference type="Proteomes" id="UP001589855"/>
    </source>
</evidence>
<keyword evidence="2" id="KW-0732">Signal</keyword>
<evidence type="ECO:0000256" key="1">
    <source>
        <dbReference type="SAM" id="Phobius"/>
    </source>
</evidence>